<name>A0A1J0A417_9ENTE</name>
<protein>
    <submittedName>
        <fullName evidence="1">Uncharacterized protein</fullName>
    </submittedName>
</protein>
<evidence type="ECO:0000313" key="1">
    <source>
        <dbReference type="EMBL" id="APB30670.1"/>
    </source>
</evidence>
<dbReference type="Proteomes" id="UP000191200">
    <property type="component" value="Chromosome"/>
</dbReference>
<evidence type="ECO:0000313" key="2">
    <source>
        <dbReference type="Proteomes" id="UP000191200"/>
    </source>
</evidence>
<dbReference type="AlphaFoldDB" id="A0A1J0A417"/>
<accession>A0A1J0A417</accession>
<keyword evidence="2" id="KW-1185">Reference proteome</keyword>
<sequence>MTQQQVPVENERIREKMKKMVLHHFQSKLFGVVGTDLISNRKIFKGQKSHLDYPKIGLFFSSK</sequence>
<dbReference type="EMBL" id="CP017267">
    <property type="protein sequence ID" value="APB30670.1"/>
    <property type="molecule type" value="Genomic_DNA"/>
</dbReference>
<proteinExistence type="predicted"/>
<organism evidence="1 2">
    <name type="scientific">Vagococcus teuberi</name>
    <dbReference type="NCBI Taxonomy" id="519472"/>
    <lineage>
        <taxon>Bacteria</taxon>
        <taxon>Bacillati</taxon>
        <taxon>Bacillota</taxon>
        <taxon>Bacilli</taxon>
        <taxon>Lactobacillales</taxon>
        <taxon>Enterococcaceae</taxon>
        <taxon>Vagococcus</taxon>
    </lineage>
</organism>
<dbReference type="KEGG" id="vte:BHY08_01805"/>
<reference evidence="1 2" key="1">
    <citation type="submission" date="2016-09" db="EMBL/GenBank/DDBJ databases">
        <title>Vagococcus teuberi sp. nov., isolated from the Malian artisanal sour milk fene.</title>
        <authorList>
            <person name="Wullschleger S."/>
            <person name="Seifert C."/>
            <person name="Baumgartner S."/>
            <person name="Lacroix C."/>
            <person name="Bonfoh B."/>
            <person name="Stevens M.J."/>
            <person name="Meile L."/>
        </authorList>
    </citation>
    <scope>NUCLEOTIDE SEQUENCE [LARGE SCALE GENOMIC DNA]</scope>
    <source>
        <strain evidence="1 2">DSM 21459</strain>
    </source>
</reference>
<gene>
    <name evidence="1" type="ORF">BHY08_01805</name>
</gene>